<gene>
    <name evidence="5" type="ORF">PISMIDRAFT_89677</name>
</gene>
<dbReference type="GO" id="GO:0006152">
    <property type="term" value="P:purine nucleoside catabolic process"/>
    <property type="evidence" value="ECO:0007669"/>
    <property type="project" value="TreeGrafter"/>
</dbReference>
<comment type="similarity">
    <text evidence="1">Belongs to the IUNH family.</text>
</comment>
<dbReference type="GO" id="GO:0008477">
    <property type="term" value="F:purine nucleosidase activity"/>
    <property type="evidence" value="ECO:0007669"/>
    <property type="project" value="TreeGrafter"/>
</dbReference>
<evidence type="ECO:0000256" key="3">
    <source>
        <dbReference type="ARBA" id="ARBA00023295"/>
    </source>
</evidence>
<dbReference type="CDD" id="cd02651">
    <property type="entry name" value="nuc_hydro_IU_UC_XIUA"/>
    <property type="match status" value="1"/>
</dbReference>
<dbReference type="STRING" id="765257.A0A0D0AAT9"/>
<accession>A0A0D0AAT9</accession>
<dbReference type="EMBL" id="KN833690">
    <property type="protein sequence ID" value="KIK29093.1"/>
    <property type="molecule type" value="Genomic_DNA"/>
</dbReference>
<dbReference type="InterPro" id="IPR001910">
    <property type="entry name" value="Inosine/uridine_hydrolase_dom"/>
</dbReference>
<dbReference type="OrthoDB" id="432381at2759"/>
<dbReference type="InterPro" id="IPR023186">
    <property type="entry name" value="IUNH"/>
</dbReference>
<feature type="domain" description="Inosine/uridine-preferring nucleoside hydrolase" evidence="4">
    <location>
        <begin position="4"/>
        <end position="339"/>
    </location>
</feature>
<reference evidence="6" key="2">
    <citation type="submission" date="2015-01" db="EMBL/GenBank/DDBJ databases">
        <title>Evolutionary Origins and Diversification of the Mycorrhizal Mutualists.</title>
        <authorList>
            <consortium name="DOE Joint Genome Institute"/>
            <consortium name="Mycorrhizal Genomics Consortium"/>
            <person name="Kohler A."/>
            <person name="Kuo A."/>
            <person name="Nagy L.G."/>
            <person name="Floudas D."/>
            <person name="Copeland A."/>
            <person name="Barry K.W."/>
            <person name="Cichocki N."/>
            <person name="Veneault-Fourrey C."/>
            <person name="LaButti K."/>
            <person name="Lindquist E.A."/>
            <person name="Lipzen A."/>
            <person name="Lundell T."/>
            <person name="Morin E."/>
            <person name="Murat C."/>
            <person name="Riley R."/>
            <person name="Ohm R."/>
            <person name="Sun H."/>
            <person name="Tunlid A."/>
            <person name="Henrissat B."/>
            <person name="Grigoriev I.V."/>
            <person name="Hibbett D.S."/>
            <person name="Martin F."/>
        </authorList>
    </citation>
    <scope>NUCLEOTIDE SEQUENCE [LARGE SCALE GENOMIC DNA]</scope>
    <source>
        <strain evidence="6">441</strain>
    </source>
</reference>
<dbReference type="AlphaFoldDB" id="A0A0D0AAT9"/>
<evidence type="ECO:0000256" key="2">
    <source>
        <dbReference type="ARBA" id="ARBA00022801"/>
    </source>
</evidence>
<dbReference type="Pfam" id="PF01156">
    <property type="entry name" value="IU_nuc_hydro"/>
    <property type="match status" value="1"/>
</dbReference>
<evidence type="ECO:0000256" key="1">
    <source>
        <dbReference type="ARBA" id="ARBA00009176"/>
    </source>
</evidence>
<protein>
    <recommendedName>
        <fullName evidence="4">Inosine/uridine-preferring nucleoside hydrolase domain-containing protein</fullName>
    </recommendedName>
</protein>
<organism evidence="5 6">
    <name type="scientific">Pisolithus microcarpus 441</name>
    <dbReference type="NCBI Taxonomy" id="765257"/>
    <lineage>
        <taxon>Eukaryota</taxon>
        <taxon>Fungi</taxon>
        <taxon>Dikarya</taxon>
        <taxon>Basidiomycota</taxon>
        <taxon>Agaricomycotina</taxon>
        <taxon>Agaricomycetes</taxon>
        <taxon>Agaricomycetidae</taxon>
        <taxon>Boletales</taxon>
        <taxon>Sclerodermatineae</taxon>
        <taxon>Pisolithaceae</taxon>
        <taxon>Pisolithus</taxon>
    </lineage>
</organism>
<name>A0A0D0AAT9_9AGAM</name>
<dbReference type="SUPFAM" id="SSF53590">
    <property type="entry name" value="Nucleoside hydrolase"/>
    <property type="match status" value="1"/>
</dbReference>
<evidence type="ECO:0000259" key="4">
    <source>
        <dbReference type="Pfam" id="PF01156"/>
    </source>
</evidence>
<dbReference type="PANTHER" id="PTHR12304:SF4">
    <property type="entry name" value="URIDINE NUCLEOSIDASE"/>
    <property type="match status" value="1"/>
</dbReference>
<reference evidence="5 6" key="1">
    <citation type="submission" date="2014-04" db="EMBL/GenBank/DDBJ databases">
        <authorList>
            <consortium name="DOE Joint Genome Institute"/>
            <person name="Kuo A."/>
            <person name="Kohler A."/>
            <person name="Costa M.D."/>
            <person name="Nagy L.G."/>
            <person name="Floudas D."/>
            <person name="Copeland A."/>
            <person name="Barry K.W."/>
            <person name="Cichocki N."/>
            <person name="Veneault-Fourrey C."/>
            <person name="LaButti K."/>
            <person name="Lindquist E.A."/>
            <person name="Lipzen A."/>
            <person name="Lundell T."/>
            <person name="Morin E."/>
            <person name="Murat C."/>
            <person name="Sun H."/>
            <person name="Tunlid A."/>
            <person name="Henrissat B."/>
            <person name="Grigoriev I.V."/>
            <person name="Hibbett D.S."/>
            <person name="Martin F."/>
            <person name="Nordberg H.P."/>
            <person name="Cantor M.N."/>
            <person name="Hua S.X."/>
        </authorList>
    </citation>
    <scope>NUCLEOTIDE SEQUENCE [LARGE SCALE GENOMIC DNA]</scope>
    <source>
        <strain evidence="5 6">441</strain>
    </source>
</reference>
<dbReference type="HOGENOM" id="CLU_036838_2_0_1"/>
<keyword evidence="2" id="KW-0378">Hydrolase</keyword>
<keyword evidence="3" id="KW-0326">Glycosidase</keyword>
<dbReference type="InterPro" id="IPR036452">
    <property type="entry name" value="Ribo_hydro-like"/>
</dbReference>
<keyword evidence="6" id="KW-1185">Reference proteome</keyword>
<evidence type="ECO:0000313" key="5">
    <source>
        <dbReference type="EMBL" id="KIK29093.1"/>
    </source>
</evidence>
<dbReference type="Gene3D" id="3.90.245.10">
    <property type="entry name" value="Ribonucleoside hydrolase-like"/>
    <property type="match status" value="1"/>
</dbReference>
<sequence length="359" mass="38790">MQYVWLDADPGHDDVTAILLAVYLENIKLLGISTVHGNSSAYWTGVNAARALYAFSAPDHIKVYPGAVKPLTRKVQYAPNIHGEDGLGGVVGLPPPDSPEAQARFALREDGTSISALEGMVTAIKETWKNGAGHKVSVVSSGPLTNIALFIVTHPELLEAVEQFVFMGGGIGLGNVTPAAEFNIACDPEAAQIVLDCPVKTVMVPLNVTHTAIVKQPVQTRLCAATVTQETGENDVLVPSTGLRLMLSSLITFFAHTYKEVFGFDYGPPLHDALTVAYVSNPNLFKGKRYRVDVELQGRHTTGETVADIWDYQHCDDTWGAAGKNCLVLESLEVDQFFDVLLDCVDRCDQVSPLNARSL</sequence>
<proteinExistence type="inferred from homology"/>
<dbReference type="GO" id="GO:0005829">
    <property type="term" value="C:cytosol"/>
    <property type="evidence" value="ECO:0007669"/>
    <property type="project" value="TreeGrafter"/>
</dbReference>
<dbReference type="PANTHER" id="PTHR12304">
    <property type="entry name" value="INOSINE-URIDINE PREFERRING NUCLEOSIDE HYDROLASE"/>
    <property type="match status" value="1"/>
</dbReference>
<dbReference type="Proteomes" id="UP000054018">
    <property type="component" value="Unassembled WGS sequence"/>
</dbReference>
<evidence type="ECO:0000313" key="6">
    <source>
        <dbReference type="Proteomes" id="UP000054018"/>
    </source>
</evidence>